<evidence type="ECO:0000313" key="2">
    <source>
        <dbReference type="Proteomes" id="UP000232164"/>
    </source>
</evidence>
<protein>
    <submittedName>
        <fullName evidence="1">Uncharacterized protein</fullName>
    </submittedName>
</protein>
<sequence length="93" mass="10495">MRRCGFAFGQLWMSEVPRALAISPHPEVQARGRRLEGRGRVMKVYGFHASPIGRLDEEDGGTHVSQKRPVVLLLRHLPFSVKRATPLARNIQP</sequence>
<dbReference type="AlphaFoldDB" id="A0A2N0D2D0"/>
<evidence type="ECO:0000313" key="1">
    <source>
        <dbReference type="EMBL" id="PKA40285.1"/>
    </source>
</evidence>
<organism evidence="1 2">
    <name type="scientific">Rhizobium sullae</name>
    <name type="common">Rhizobium hedysari</name>
    <dbReference type="NCBI Taxonomy" id="50338"/>
    <lineage>
        <taxon>Bacteria</taxon>
        <taxon>Pseudomonadati</taxon>
        <taxon>Pseudomonadota</taxon>
        <taxon>Alphaproteobacteria</taxon>
        <taxon>Hyphomicrobiales</taxon>
        <taxon>Rhizobiaceae</taxon>
        <taxon>Rhizobium/Agrobacterium group</taxon>
        <taxon>Rhizobium</taxon>
    </lineage>
</organism>
<gene>
    <name evidence="1" type="ORF">CWR43_27205</name>
</gene>
<reference evidence="1 2" key="2">
    <citation type="submission" date="2017-12" db="EMBL/GenBank/DDBJ databases">
        <title>Genome sequence of Rhizobium sullae HCNT1 isolated from Sulla coronaria nodules and featuring peculiar denitrification phenotypes.</title>
        <authorList>
            <person name="De Diego-Diaz B."/>
            <person name="Treu L."/>
            <person name="Campanaro S."/>
            <person name="Da Silva Duarte V."/>
            <person name="Basaglia M."/>
            <person name="Favaro L."/>
            <person name="Casella S."/>
            <person name="Squartini A."/>
        </authorList>
    </citation>
    <scope>NUCLEOTIDE SEQUENCE [LARGE SCALE GENOMIC DNA]</scope>
    <source>
        <strain evidence="1 2">HCNT1</strain>
    </source>
</reference>
<dbReference type="EMBL" id="PIQN01000022">
    <property type="protein sequence ID" value="PKA40285.1"/>
    <property type="molecule type" value="Genomic_DNA"/>
</dbReference>
<dbReference type="Proteomes" id="UP000232164">
    <property type="component" value="Unassembled WGS sequence"/>
</dbReference>
<proteinExistence type="predicted"/>
<accession>A0A2N0D2D0</accession>
<name>A0A2N0D2D0_RHISU</name>
<comment type="caution">
    <text evidence="1">The sequence shown here is derived from an EMBL/GenBank/DDBJ whole genome shotgun (WGS) entry which is preliminary data.</text>
</comment>
<reference evidence="1 2" key="1">
    <citation type="submission" date="2017-11" db="EMBL/GenBank/DDBJ databases">
        <authorList>
            <person name="Han C.G."/>
        </authorList>
    </citation>
    <scope>NUCLEOTIDE SEQUENCE [LARGE SCALE GENOMIC DNA]</scope>
    <source>
        <strain evidence="1 2">HCNT1</strain>
    </source>
</reference>